<dbReference type="CDD" id="cd02855">
    <property type="entry name" value="E_set_GBE_prok_N"/>
    <property type="match status" value="1"/>
</dbReference>
<evidence type="ECO:0000256" key="7">
    <source>
        <dbReference type="ARBA" id="ARBA00022679"/>
    </source>
</evidence>
<dbReference type="Gene3D" id="2.60.40.10">
    <property type="entry name" value="Immunoglobulins"/>
    <property type="match status" value="2"/>
</dbReference>
<evidence type="ECO:0000256" key="2">
    <source>
        <dbReference type="ARBA" id="ARBA00002953"/>
    </source>
</evidence>
<dbReference type="PANTHER" id="PTHR43651">
    <property type="entry name" value="1,4-ALPHA-GLUCAN-BRANCHING ENZYME"/>
    <property type="match status" value="1"/>
</dbReference>
<evidence type="ECO:0000259" key="12">
    <source>
        <dbReference type="SMART" id="SM00642"/>
    </source>
</evidence>
<dbReference type="PIRSF" id="PIRSF000463">
    <property type="entry name" value="GlgB"/>
    <property type="match status" value="1"/>
</dbReference>
<reference evidence="13 14" key="1">
    <citation type="submission" date="2019-02" db="EMBL/GenBank/DDBJ databases">
        <title>Deep-cultivation of Planctomycetes and their phenomic and genomic characterization uncovers novel biology.</title>
        <authorList>
            <person name="Wiegand S."/>
            <person name="Jogler M."/>
            <person name="Boedeker C."/>
            <person name="Pinto D."/>
            <person name="Vollmers J."/>
            <person name="Rivas-Marin E."/>
            <person name="Kohn T."/>
            <person name="Peeters S.H."/>
            <person name="Heuer A."/>
            <person name="Rast P."/>
            <person name="Oberbeckmann S."/>
            <person name="Bunk B."/>
            <person name="Jeske O."/>
            <person name="Meyerdierks A."/>
            <person name="Storesund J.E."/>
            <person name="Kallscheuer N."/>
            <person name="Luecker S."/>
            <person name="Lage O.M."/>
            <person name="Pohl T."/>
            <person name="Merkel B.J."/>
            <person name="Hornburger P."/>
            <person name="Mueller R.-W."/>
            <person name="Bruemmer F."/>
            <person name="Labrenz M."/>
            <person name="Spormann A.M."/>
            <person name="Op den Camp H."/>
            <person name="Overmann J."/>
            <person name="Amann R."/>
            <person name="Jetten M.S.M."/>
            <person name="Mascher T."/>
            <person name="Medema M.H."/>
            <person name="Devos D.P."/>
            <person name="Kaster A.-K."/>
            <person name="Ovreas L."/>
            <person name="Rohde M."/>
            <person name="Galperin M.Y."/>
            <person name="Jogler C."/>
        </authorList>
    </citation>
    <scope>NUCLEOTIDE SEQUENCE [LARGE SCALE GENOMIC DNA]</scope>
    <source>
        <strain evidence="13 14">Pan216</strain>
    </source>
</reference>
<dbReference type="GO" id="GO:0004553">
    <property type="term" value="F:hydrolase activity, hydrolyzing O-glycosyl compounds"/>
    <property type="evidence" value="ECO:0007669"/>
    <property type="project" value="InterPro"/>
</dbReference>
<dbReference type="InterPro" id="IPR017853">
    <property type="entry name" value="GH"/>
</dbReference>
<dbReference type="GO" id="GO:0005829">
    <property type="term" value="C:cytosol"/>
    <property type="evidence" value="ECO:0007669"/>
    <property type="project" value="TreeGrafter"/>
</dbReference>
<dbReference type="Pfam" id="PF02922">
    <property type="entry name" value="CBM_48"/>
    <property type="match status" value="1"/>
</dbReference>
<feature type="active site" description="Nucleophile" evidence="10 11">
    <location>
        <position position="433"/>
    </location>
</feature>
<evidence type="ECO:0000256" key="4">
    <source>
        <dbReference type="ARBA" id="ARBA00009000"/>
    </source>
</evidence>
<comment type="similarity">
    <text evidence="4 10">Belongs to the glycosyl hydrolase 13 family. GlgB subfamily.</text>
</comment>
<evidence type="ECO:0000256" key="9">
    <source>
        <dbReference type="ARBA" id="ARBA00023277"/>
    </source>
</evidence>
<dbReference type="GO" id="GO:0005978">
    <property type="term" value="P:glycogen biosynthetic process"/>
    <property type="evidence" value="ECO:0007669"/>
    <property type="project" value="UniProtKB-UniRule"/>
</dbReference>
<dbReference type="PANTHER" id="PTHR43651:SF3">
    <property type="entry name" value="1,4-ALPHA-GLUCAN-BRANCHING ENZYME"/>
    <property type="match status" value="1"/>
</dbReference>
<dbReference type="GO" id="GO:0003844">
    <property type="term" value="F:1,4-alpha-glucan branching enzyme activity"/>
    <property type="evidence" value="ECO:0007669"/>
    <property type="project" value="UniProtKB-UniRule"/>
</dbReference>
<dbReference type="RefSeq" id="WP_419192879.1">
    <property type="nucleotide sequence ID" value="NZ_CP036279.1"/>
</dbReference>
<dbReference type="InterPro" id="IPR006048">
    <property type="entry name" value="A-amylase/branching_C"/>
</dbReference>
<name>A0A518BAC7_9BACT</name>
<dbReference type="Pfam" id="PF22019">
    <property type="entry name" value="GlgB_N"/>
    <property type="match status" value="1"/>
</dbReference>
<comment type="catalytic activity">
    <reaction evidence="1 10">
        <text>Transfers a segment of a (1-&gt;4)-alpha-D-glucan chain to a primary hydroxy group in a similar glucan chain.</text>
        <dbReference type="EC" id="2.4.1.18"/>
    </reaction>
</comment>
<dbReference type="GO" id="GO:0043169">
    <property type="term" value="F:cation binding"/>
    <property type="evidence" value="ECO:0007669"/>
    <property type="project" value="InterPro"/>
</dbReference>
<dbReference type="UniPathway" id="UPA00164"/>
<evidence type="ECO:0000256" key="6">
    <source>
        <dbReference type="ARBA" id="ARBA00022676"/>
    </source>
</evidence>
<dbReference type="AlphaFoldDB" id="A0A518BAC7"/>
<feature type="active site" description="Proton donor" evidence="10 11">
    <location>
        <position position="486"/>
    </location>
</feature>
<evidence type="ECO:0000256" key="1">
    <source>
        <dbReference type="ARBA" id="ARBA00000826"/>
    </source>
</evidence>
<dbReference type="NCBIfam" id="NF008967">
    <property type="entry name" value="PRK12313.1"/>
    <property type="match status" value="1"/>
</dbReference>
<evidence type="ECO:0000256" key="10">
    <source>
        <dbReference type="HAMAP-Rule" id="MF_00685"/>
    </source>
</evidence>
<dbReference type="InterPro" id="IPR044143">
    <property type="entry name" value="GlgB_N_E_set_prok"/>
</dbReference>
<evidence type="ECO:0000256" key="11">
    <source>
        <dbReference type="PIRSR" id="PIRSR000463-1"/>
    </source>
</evidence>
<dbReference type="InterPro" id="IPR054169">
    <property type="entry name" value="GlgB_N"/>
</dbReference>
<proteinExistence type="inferred from homology"/>
<evidence type="ECO:0000313" key="13">
    <source>
        <dbReference type="EMBL" id="QDU63936.1"/>
    </source>
</evidence>
<dbReference type="SUPFAM" id="SSF51445">
    <property type="entry name" value="(Trans)glycosidases"/>
    <property type="match status" value="1"/>
</dbReference>
<evidence type="ECO:0000256" key="8">
    <source>
        <dbReference type="ARBA" id="ARBA00023056"/>
    </source>
</evidence>
<comment type="pathway">
    <text evidence="3 10">Glycan biosynthesis; glycogen biosynthesis.</text>
</comment>
<dbReference type="SUPFAM" id="SSF51011">
    <property type="entry name" value="Glycosyl hydrolase domain"/>
    <property type="match status" value="1"/>
</dbReference>
<dbReference type="FunFam" id="2.60.40.10:FF:000169">
    <property type="entry name" value="1,4-alpha-glucan branching enzyme GlgB"/>
    <property type="match status" value="1"/>
</dbReference>
<accession>A0A518BAC7</accession>
<dbReference type="Pfam" id="PF00128">
    <property type="entry name" value="Alpha-amylase"/>
    <property type="match status" value="1"/>
</dbReference>
<keyword evidence="7 10" id="KW-0808">Transferase</keyword>
<keyword evidence="9 10" id="KW-0119">Carbohydrate metabolism</keyword>
<dbReference type="Gene3D" id="3.20.20.80">
    <property type="entry name" value="Glycosidases"/>
    <property type="match status" value="1"/>
</dbReference>
<keyword evidence="6 10" id="KW-0328">Glycosyltransferase</keyword>
<dbReference type="Gene3D" id="2.60.40.1180">
    <property type="entry name" value="Golgi alpha-mannosidase II"/>
    <property type="match status" value="1"/>
</dbReference>
<dbReference type="HAMAP" id="MF_00685">
    <property type="entry name" value="GlgB"/>
    <property type="match status" value="1"/>
</dbReference>
<dbReference type="InterPro" id="IPR006407">
    <property type="entry name" value="GlgB"/>
</dbReference>
<dbReference type="Pfam" id="PF02806">
    <property type="entry name" value="Alpha-amylase_C"/>
    <property type="match status" value="1"/>
</dbReference>
<dbReference type="Proteomes" id="UP000317093">
    <property type="component" value="Chromosome"/>
</dbReference>
<comment type="function">
    <text evidence="2 10">Catalyzes the formation of the alpha-1,6-glucosidic linkages in glycogen by scission of a 1,4-alpha-linked oligosaccharide from growing alpha-1,4-glucan chains and the subsequent attachment of the oligosaccharide to the alpha-1,6 position.</text>
</comment>
<dbReference type="InterPro" id="IPR013780">
    <property type="entry name" value="Glyco_hydro_b"/>
</dbReference>
<sequence>MNANGSPDTLSQASTSSASSVNGLVSSQDVDQFIAGRHRDPFGILGPHQATKDGLSGVVIRCYVPGTESANVLLGDQPVPMTRIHEDGFFEVFLPGKSLPMTYRFQLQPRVGVSYEMEDAYRFSAVLGDVDLHLIGEGTHYKNYERLGSHACEWEGVRGVSFAVWAPNASRVSVVGDFNHWDGRRNPMRFHPGAGVWDIFIPELDNGTVYKFELLGPNGEVLPLRSDPYGFHYELRPKTATIVHDINQYQWNDQDWIAERDADTSLDQPIAVYEVHFGSWMRDPGEPERLLSYGEVADRLIPYVKDLGYTHIQLLPITEHPFDGSWGYQTLGYFAPTSRYGTPEDFMSFVDRCHQNDIAILIDWVPAHFPKDDFGLRHFDGTALYEHQDPRQGEHPDWGTLIFNYGRNEVSNFLLGSALFWFEKYHIDGIRVDAVASMLYLDYGRNDGEWIPNQFGGNENLEAVDFLKRLNELIHADYPGVLTIAEESTAWAGVSRPTYLGGLGFSIKWNMGWMNDTLRYMHREPIYRKYHQNDLTFSLIYAFTENFMLPLSHDEVVHGKGALLDKMPGDFWQRFANLRLLYCYMYGHPGKKLLFMGGEFGQWCEWRYEHSLDWHLLDYGPHQGVQRLIRDLNHLMIAEKSLHEVDFEWTGFAWVDFHDWESSIVAFLRKGKEESDQILFVINFTPVPRDNYCVGVPFGGFWKEALNSDSEIYGGSNVGNDGGVMALEQPCHELPFQLNIKLPPLGCVVFKPSDAE</sequence>
<dbReference type="SUPFAM" id="SSF81296">
    <property type="entry name" value="E set domains"/>
    <property type="match status" value="2"/>
</dbReference>
<dbReference type="FunFam" id="3.20.20.80:FF:000003">
    <property type="entry name" value="1,4-alpha-glucan branching enzyme GlgB"/>
    <property type="match status" value="1"/>
</dbReference>
<protein>
    <recommendedName>
        <fullName evidence="10">1,4-alpha-glucan branching enzyme GlgB</fullName>
        <ecNumber evidence="10">2.4.1.18</ecNumber>
    </recommendedName>
    <alternativeName>
        <fullName evidence="10">1,4-alpha-D-glucan:1,4-alpha-D-glucan 6-glucosyl-transferase</fullName>
    </alternativeName>
    <alternativeName>
        <fullName evidence="10">Alpha-(1-&gt;4)-glucan branching enzyme</fullName>
    </alternativeName>
    <alternativeName>
        <fullName evidence="10">Glycogen branching enzyme</fullName>
        <shortName evidence="10">BE</shortName>
    </alternativeName>
</protein>
<dbReference type="NCBIfam" id="TIGR01515">
    <property type="entry name" value="branching_enzym"/>
    <property type="match status" value="1"/>
</dbReference>
<evidence type="ECO:0000256" key="3">
    <source>
        <dbReference type="ARBA" id="ARBA00004964"/>
    </source>
</evidence>
<dbReference type="InterPro" id="IPR014756">
    <property type="entry name" value="Ig_E-set"/>
</dbReference>
<evidence type="ECO:0000313" key="14">
    <source>
        <dbReference type="Proteomes" id="UP000317093"/>
    </source>
</evidence>
<feature type="domain" description="Glycosyl hydrolase family 13 catalytic" evidence="12">
    <location>
        <begin position="274"/>
        <end position="630"/>
    </location>
</feature>
<dbReference type="EC" id="2.4.1.18" evidence="10"/>
<evidence type="ECO:0000256" key="5">
    <source>
        <dbReference type="ARBA" id="ARBA00022600"/>
    </source>
</evidence>
<keyword evidence="14" id="KW-1185">Reference proteome</keyword>
<keyword evidence="8 10" id="KW-0320">Glycogen biosynthesis</keyword>
<dbReference type="InterPro" id="IPR004193">
    <property type="entry name" value="Glyco_hydro_13_N"/>
</dbReference>
<gene>
    <name evidence="10 13" type="primary">glgB</name>
    <name evidence="13" type="ORF">Pan216_48170</name>
</gene>
<dbReference type="SMART" id="SM00642">
    <property type="entry name" value="Aamy"/>
    <property type="match status" value="1"/>
</dbReference>
<organism evidence="13 14">
    <name type="scientific">Kolteria novifilia</name>
    <dbReference type="NCBI Taxonomy" id="2527975"/>
    <lineage>
        <taxon>Bacteria</taxon>
        <taxon>Pseudomonadati</taxon>
        <taxon>Planctomycetota</taxon>
        <taxon>Planctomycetia</taxon>
        <taxon>Kolteriales</taxon>
        <taxon>Kolteriaceae</taxon>
        <taxon>Kolteria</taxon>
    </lineage>
</organism>
<dbReference type="InterPro" id="IPR006047">
    <property type="entry name" value="GH13_cat_dom"/>
</dbReference>
<keyword evidence="5 10" id="KW-0321">Glycogen metabolism</keyword>
<dbReference type="InterPro" id="IPR037439">
    <property type="entry name" value="Branching_enzy"/>
</dbReference>
<dbReference type="NCBIfam" id="NF003811">
    <property type="entry name" value="PRK05402.1"/>
    <property type="match status" value="1"/>
</dbReference>
<dbReference type="InterPro" id="IPR013783">
    <property type="entry name" value="Ig-like_fold"/>
</dbReference>
<dbReference type="EMBL" id="CP036279">
    <property type="protein sequence ID" value="QDU63936.1"/>
    <property type="molecule type" value="Genomic_DNA"/>
</dbReference>
<dbReference type="CDD" id="cd11322">
    <property type="entry name" value="AmyAc_Glg_BE"/>
    <property type="match status" value="1"/>
</dbReference>
<comment type="subunit">
    <text evidence="10">Monomer.</text>
</comment>
<dbReference type="KEGG" id="knv:Pan216_48170"/>
<dbReference type="FunFam" id="2.60.40.1180:FF:000002">
    <property type="entry name" value="1,4-alpha-glucan branching enzyme GlgB"/>
    <property type="match status" value="1"/>
</dbReference>